<organism evidence="4 5">
    <name type="scientific">Novipirellula caenicola</name>
    <dbReference type="NCBI Taxonomy" id="1536901"/>
    <lineage>
        <taxon>Bacteria</taxon>
        <taxon>Pseudomonadati</taxon>
        <taxon>Planctomycetota</taxon>
        <taxon>Planctomycetia</taxon>
        <taxon>Pirellulales</taxon>
        <taxon>Pirellulaceae</taxon>
        <taxon>Novipirellula</taxon>
    </lineage>
</organism>
<dbReference type="PANTHER" id="PTHR30487:SF0">
    <property type="entry name" value="PREPILIN LEADER PEPTIDASE_N-METHYLTRANSFERASE-RELATED"/>
    <property type="match status" value="1"/>
</dbReference>
<evidence type="ECO:0000313" key="5">
    <source>
        <dbReference type="Proteomes" id="UP001416858"/>
    </source>
</evidence>
<gene>
    <name evidence="4" type="ORF">Rcae01_02266</name>
</gene>
<dbReference type="InterPro" id="IPR000045">
    <property type="entry name" value="Prepilin_IV_endopep_pep"/>
</dbReference>
<accession>A0ABP9VTI0</accession>
<keyword evidence="2" id="KW-1133">Transmembrane helix</keyword>
<dbReference type="Proteomes" id="UP001416858">
    <property type="component" value="Unassembled WGS sequence"/>
</dbReference>
<dbReference type="Pfam" id="PF01478">
    <property type="entry name" value="Peptidase_A24"/>
    <property type="match status" value="1"/>
</dbReference>
<feature type="transmembrane region" description="Helical" evidence="2">
    <location>
        <begin position="35"/>
        <end position="58"/>
    </location>
</feature>
<feature type="domain" description="Prepilin type IV endopeptidase peptidase" evidence="3">
    <location>
        <begin position="38"/>
        <end position="140"/>
    </location>
</feature>
<evidence type="ECO:0000256" key="2">
    <source>
        <dbReference type="SAM" id="Phobius"/>
    </source>
</evidence>
<evidence type="ECO:0000259" key="3">
    <source>
        <dbReference type="Pfam" id="PF01478"/>
    </source>
</evidence>
<dbReference type="EMBL" id="BAABRO010000004">
    <property type="protein sequence ID" value="GAA5506813.1"/>
    <property type="molecule type" value="Genomic_DNA"/>
</dbReference>
<feature type="transmembrane region" description="Helical" evidence="2">
    <location>
        <begin position="186"/>
        <end position="207"/>
    </location>
</feature>
<feature type="transmembrane region" description="Helical" evidence="2">
    <location>
        <begin position="128"/>
        <end position="151"/>
    </location>
</feature>
<comment type="caution">
    <text evidence="4">The sequence shown here is derived from an EMBL/GenBank/DDBJ whole genome shotgun (WGS) entry which is preliminary data.</text>
</comment>
<dbReference type="PANTHER" id="PTHR30487">
    <property type="entry name" value="TYPE 4 PREPILIN-LIKE PROTEINS LEADER PEPTIDE-PROCESSING ENZYME"/>
    <property type="match status" value="1"/>
</dbReference>
<protein>
    <recommendedName>
        <fullName evidence="3">Prepilin type IV endopeptidase peptidase domain-containing protein</fullName>
    </recommendedName>
</protein>
<keyword evidence="5" id="KW-1185">Reference proteome</keyword>
<keyword evidence="2" id="KW-0472">Membrane</keyword>
<feature type="transmembrane region" description="Helical" evidence="2">
    <location>
        <begin position="70"/>
        <end position="99"/>
    </location>
</feature>
<dbReference type="InterPro" id="IPR050882">
    <property type="entry name" value="Prepilin_peptidase/N-MTase"/>
</dbReference>
<evidence type="ECO:0000313" key="4">
    <source>
        <dbReference type="EMBL" id="GAA5506813.1"/>
    </source>
</evidence>
<proteinExistence type="inferred from homology"/>
<comment type="similarity">
    <text evidence="1">Belongs to the peptidase A24 family.</text>
</comment>
<name>A0ABP9VTI0_9BACT</name>
<sequence>MPSPAFHAAEKKLTYNTLYGDRLMDTLFHSVVDHWIVWFVTIVLVVAAVIDGAILKVPNWLTFPFIISGWVYWTISAGFGGLGYSLLGTFVGMMLLLVLRNVGGMGAGDVKLLAGVGAWLGTVNTLWAFAYTAIVGGVMAAIMIMASGNWFKHYAMARQILEEWKTVRTPAKLAEIARERKPTMKLLPYGIPMAIGSIAYFAIAGLLV</sequence>
<reference evidence="4 5" key="1">
    <citation type="submission" date="2024-02" db="EMBL/GenBank/DDBJ databases">
        <title>Rhodopirellula caenicola NBRC 110016.</title>
        <authorList>
            <person name="Ichikawa N."/>
            <person name="Katano-Makiyama Y."/>
            <person name="Hidaka K."/>
        </authorList>
    </citation>
    <scope>NUCLEOTIDE SEQUENCE [LARGE SCALE GENOMIC DNA]</scope>
    <source>
        <strain evidence="4 5">NBRC 110016</strain>
    </source>
</reference>
<evidence type="ECO:0000256" key="1">
    <source>
        <dbReference type="ARBA" id="ARBA00005801"/>
    </source>
</evidence>
<keyword evidence="2" id="KW-0812">Transmembrane</keyword>
<dbReference type="Gene3D" id="1.20.120.1220">
    <property type="match status" value="1"/>
</dbReference>